<gene>
    <name evidence="1" type="ORF">M9H77_11487</name>
</gene>
<name>A0ACC0BEW8_CATRO</name>
<evidence type="ECO:0000313" key="2">
    <source>
        <dbReference type="Proteomes" id="UP001060085"/>
    </source>
</evidence>
<proteinExistence type="predicted"/>
<comment type="caution">
    <text evidence="1">The sequence shown here is derived from an EMBL/GenBank/DDBJ whole genome shotgun (WGS) entry which is preliminary data.</text>
</comment>
<accession>A0ACC0BEW8</accession>
<dbReference type="Proteomes" id="UP001060085">
    <property type="component" value="Linkage Group LG03"/>
</dbReference>
<reference evidence="2" key="1">
    <citation type="journal article" date="2023" name="Nat. Plants">
        <title>Single-cell RNA sequencing provides a high-resolution roadmap for understanding the multicellular compartmentation of specialized metabolism.</title>
        <authorList>
            <person name="Sun S."/>
            <person name="Shen X."/>
            <person name="Li Y."/>
            <person name="Li Y."/>
            <person name="Wang S."/>
            <person name="Li R."/>
            <person name="Zhang H."/>
            <person name="Shen G."/>
            <person name="Guo B."/>
            <person name="Wei J."/>
            <person name="Xu J."/>
            <person name="St-Pierre B."/>
            <person name="Chen S."/>
            <person name="Sun C."/>
        </authorList>
    </citation>
    <scope>NUCLEOTIDE SEQUENCE [LARGE SCALE GENOMIC DNA]</scope>
</reference>
<sequence length="230" mass="24970">MNGKVISEAVGTASLDGATSARPELKNWQSAIRDGFLEAGIGPYSGFSLDPLVGTKIGGSTFDSTSRRQSAADLLSYAKTSNIRVTVHVIVERVLLATSLPYPPSKPSAIGVVYRDQRGRFHHAMLSDKGEVLLFAGALGSLQLLLLSGIRPSAYLSSWGIIVARHHPYVEFCRRTVTTIWHYHEGCLVVKVVDRNFRVFGVDALKVVDDPTFTMSPGTNPQVTLLMLGQ</sequence>
<protein>
    <submittedName>
        <fullName evidence="1">Uncharacterized protein</fullName>
    </submittedName>
</protein>
<keyword evidence="2" id="KW-1185">Reference proteome</keyword>
<organism evidence="1 2">
    <name type="scientific">Catharanthus roseus</name>
    <name type="common">Madagascar periwinkle</name>
    <name type="synonym">Vinca rosea</name>
    <dbReference type="NCBI Taxonomy" id="4058"/>
    <lineage>
        <taxon>Eukaryota</taxon>
        <taxon>Viridiplantae</taxon>
        <taxon>Streptophyta</taxon>
        <taxon>Embryophyta</taxon>
        <taxon>Tracheophyta</taxon>
        <taxon>Spermatophyta</taxon>
        <taxon>Magnoliopsida</taxon>
        <taxon>eudicotyledons</taxon>
        <taxon>Gunneridae</taxon>
        <taxon>Pentapetalae</taxon>
        <taxon>asterids</taxon>
        <taxon>lamiids</taxon>
        <taxon>Gentianales</taxon>
        <taxon>Apocynaceae</taxon>
        <taxon>Rauvolfioideae</taxon>
        <taxon>Vinceae</taxon>
        <taxon>Catharanthinae</taxon>
        <taxon>Catharanthus</taxon>
    </lineage>
</organism>
<dbReference type="EMBL" id="CM044703">
    <property type="protein sequence ID" value="KAI5671123.1"/>
    <property type="molecule type" value="Genomic_DNA"/>
</dbReference>
<evidence type="ECO:0000313" key="1">
    <source>
        <dbReference type="EMBL" id="KAI5671123.1"/>
    </source>
</evidence>